<organism evidence="1 2">
    <name type="scientific">Amycolatopsis panacis</name>
    <dbReference type="NCBI Taxonomy" id="2340917"/>
    <lineage>
        <taxon>Bacteria</taxon>
        <taxon>Bacillati</taxon>
        <taxon>Actinomycetota</taxon>
        <taxon>Actinomycetes</taxon>
        <taxon>Pseudonocardiales</taxon>
        <taxon>Pseudonocardiaceae</taxon>
        <taxon>Amycolatopsis</taxon>
    </lineage>
</organism>
<reference evidence="1 2" key="1">
    <citation type="submission" date="2018-09" db="EMBL/GenBank/DDBJ databases">
        <title>YIM PH 21725 draft genome.</title>
        <authorList>
            <person name="Miao C."/>
        </authorList>
    </citation>
    <scope>NUCLEOTIDE SEQUENCE [LARGE SCALE GENOMIC DNA]</scope>
    <source>
        <strain evidence="2">YIM PH21725</strain>
    </source>
</reference>
<dbReference type="AlphaFoldDB" id="A0A419HMV5"/>
<dbReference type="RefSeq" id="WP_120026543.1">
    <property type="nucleotide sequence ID" value="NZ_QZFV01000137.1"/>
</dbReference>
<accession>A0A419HMV5</accession>
<gene>
    <name evidence="1" type="ORF">D5S19_28940</name>
</gene>
<name>A0A419HMV5_9PSEU</name>
<dbReference type="EMBL" id="QZFV01000137">
    <property type="protein sequence ID" value="RJQ77455.1"/>
    <property type="molecule type" value="Genomic_DNA"/>
</dbReference>
<evidence type="ECO:0008006" key="3">
    <source>
        <dbReference type="Google" id="ProtNLM"/>
    </source>
</evidence>
<protein>
    <recommendedName>
        <fullName evidence="3">Xylose isomerase-like TIM barrel domain-containing protein</fullName>
    </recommendedName>
</protein>
<sequence length="64" mass="6906">MKAPPTWRFVRLLVENGYSGAWSVESHLSLRPHDGGLLGADAAETFVRAGQAMQDLGPAVRSAR</sequence>
<evidence type="ECO:0000313" key="1">
    <source>
        <dbReference type="EMBL" id="RJQ77455.1"/>
    </source>
</evidence>
<dbReference type="Proteomes" id="UP000285112">
    <property type="component" value="Unassembled WGS sequence"/>
</dbReference>
<dbReference type="OrthoDB" id="9815124at2"/>
<comment type="caution">
    <text evidence="1">The sequence shown here is derived from an EMBL/GenBank/DDBJ whole genome shotgun (WGS) entry which is preliminary data.</text>
</comment>
<keyword evidence="2" id="KW-1185">Reference proteome</keyword>
<proteinExistence type="predicted"/>
<evidence type="ECO:0000313" key="2">
    <source>
        <dbReference type="Proteomes" id="UP000285112"/>
    </source>
</evidence>